<dbReference type="Pfam" id="PF00486">
    <property type="entry name" value="Trans_reg_C"/>
    <property type="match status" value="1"/>
</dbReference>
<accession>A0ABW6WH63</accession>
<dbReference type="SUPFAM" id="SSF48452">
    <property type="entry name" value="TPR-like"/>
    <property type="match status" value="2"/>
</dbReference>
<dbReference type="SUPFAM" id="SSF46894">
    <property type="entry name" value="C-terminal effector domain of the bipartite response regulators"/>
    <property type="match status" value="1"/>
</dbReference>
<dbReference type="Proteomes" id="UP001602245">
    <property type="component" value="Unassembled WGS sequence"/>
</dbReference>
<dbReference type="PANTHER" id="PTHR47691">
    <property type="entry name" value="REGULATOR-RELATED"/>
    <property type="match status" value="1"/>
</dbReference>
<dbReference type="Gene3D" id="1.10.10.10">
    <property type="entry name" value="Winged helix-like DNA-binding domain superfamily/Winged helix DNA-binding domain"/>
    <property type="match status" value="1"/>
</dbReference>
<feature type="region of interest" description="Disordered" evidence="4">
    <location>
        <begin position="1018"/>
        <end position="1043"/>
    </location>
</feature>
<proteinExistence type="inferred from homology"/>
<dbReference type="Pfam" id="PF03704">
    <property type="entry name" value="BTAD"/>
    <property type="match status" value="1"/>
</dbReference>
<evidence type="ECO:0000256" key="1">
    <source>
        <dbReference type="ARBA" id="ARBA00005820"/>
    </source>
</evidence>
<dbReference type="InterPro" id="IPR016032">
    <property type="entry name" value="Sig_transdc_resp-reg_C-effctor"/>
</dbReference>
<dbReference type="InterPro" id="IPR005158">
    <property type="entry name" value="BTAD"/>
</dbReference>
<evidence type="ECO:0000256" key="2">
    <source>
        <dbReference type="ARBA" id="ARBA00023125"/>
    </source>
</evidence>
<feature type="DNA-binding region" description="OmpR/PhoB-type" evidence="3">
    <location>
        <begin position="1"/>
        <end position="90"/>
    </location>
</feature>
<protein>
    <submittedName>
        <fullName evidence="6">BTAD domain-containing putative transcriptional regulator</fullName>
    </submittedName>
</protein>
<comment type="similarity">
    <text evidence="1">Belongs to the AfsR/DnrI/RedD regulatory family.</text>
</comment>
<gene>
    <name evidence="6" type="ORF">ACFY35_24485</name>
</gene>
<dbReference type="InterPro" id="IPR036388">
    <property type="entry name" value="WH-like_DNA-bd_sf"/>
</dbReference>
<dbReference type="RefSeq" id="WP_020512040.1">
    <property type="nucleotide sequence ID" value="NZ_JBIAZU010000004.1"/>
</dbReference>
<dbReference type="EMBL" id="JBIAZU010000004">
    <property type="protein sequence ID" value="MFF5292614.1"/>
    <property type="molecule type" value="Genomic_DNA"/>
</dbReference>
<dbReference type="SUPFAM" id="SSF52540">
    <property type="entry name" value="P-loop containing nucleoside triphosphate hydrolases"/>
    <property type="match status" value="1"/>
</dbReference>
<sequence>MDIAVLGPVELRGGGGRAVPVAGARLRTLLLLLALDANRNVSAERLIDGVWGEEPPQAAGNALQALVSRLRRAAPELTVESTANGYRLVIHPDRVDAVRFIRLVEENPGEALKLWRGPLEFPENARADARRLEELHLAAQRKSLAGQIGHRDVVPELEGLVAAHPLDEPLTGLLMRALRDQGNPGRALEIYEALRRRLADELGVDPSAEVGAIHLELLREPAPRGNLPAEVSSFVGRESDVRHVRALIDDNRLVTLAGPGGSGKTRLSVEVGGKESGEVWRVELAPVTDPAEIPQAILGALRLRAQVLIARPTSLATMPESAPPLTRLSEALSGREMLLILDNCEHLIAAAAEVADALLRAAPRLRLLTTSREPLGIPGERIFAVEPLALPPVGADAATASAFPSVRLLLDRAAAFVLTDGNAEAVVRICRALDGMPLAIELAAARLRTLPVAVLADRLADRFRLLTGGSRTALPRHQTLRAVVDWSWDLLDEDERRLWRRFALFHGGADVTAVEQVCAADLDLLGALVDKSLLVLGPDGRYRMLETIREYGLERLAEAGESETHRLTLARYLIELAEAAEPRLRAADQLVWLRRLTEEHDNLHAAIRAAIEAGDRPTAAAFVARLGWYWWLRGHRMEGASLAAEVAAMPGDADTEDLALTHTFAAINGLEGALPISAVQEHFFKAEEYGAGPDAKHPALRLLQPLAAIFDNPDPDAGFLAIEPLFEDQDAWLRAAAKMIVAHLRLNFGQSGEVAAADMREAMAGFRALGERWGMGFTLSALGDLAAAEGDFVQAVRWQREAAAMIREVGIREDLPQLEAKMAHQLWLAGERDEARRVLKQARETAEELGLPEVMASVHYGYATISRLQGDVDEAREMITRSAGMMSNPAFAPQFGSMTRNTQGLIEAAAGDLARARRYHDESLRIAVRSRDAPVVAMSLVGWADLVLREGDPEKAAYLLGAADAARGSLDRTVPDAERIALEARAALGDAGFEAAYGRAAGVTVATALDAVGLEAAVGLDPPAEGPDRERGEDHQQDGRPDQ</sequence>
<dbReference type="SMART" id="SM00862">
    <property type="entry name" value="Trans_reg_C"/>
    <property type="match status" value="1"/>
</dbReference>
<keyword evidence="2 3" id="KW-0238">DNA-binding</keyword>
<evidence type="ECO:0000256" key="4">
    <source>
        <dbReference type="SAM" id="MobiDB-lite"/>
    </source>
</evidence>
<dbReference type="InterPro" id="IPR001867">
    <property type="entry name" value="OmpR/PhoB-type_DNA-bd"/>
</dbReference>
<keyword evidence="7" id="KW-1185">Reference proteome</keyword>
<name>A0ABW6WH63_9ACTN</name>
<dbReference type="PRINTS" id="PR00364">
    <property type="entry name" value="DISEASERSIST"/>
</dbReference>
<organism evidence="6 7">
    <name type="scientific">Paractinoplanes globisporus</name>
    <dbReference type="NCBI Taxonomy" id="113565"/>
    <lineage>
        <taxon>Bacteria</taxon>
        <taxon>Bacillati</taxon>
        <taxon>Actinomycetota</taxon>
        <taxon>Actinomycetes</taxon>
        <taxon>Micromonosporales</taxon>
        <taxon>Micromonosporaceae</taxon>
        <taxon>Paractinoplanes</taxon>
    </lineage>
</organism>
<dbReference type="SMART" id="SM01043">
    <property type="entry name" value="BTAD"/>
    <property type="match status" value="1"/>
</dbReference>
<evidence type="ECO:0000259" key="5">
    <source>
        <dbReference type="PROSITE" id="PS51755"/>
    </source>
</evidence>
<dbReference type="PROSITE" id="PS51755">
    <property type="entry name" value="OMPR_PHOB"/>
    <property type="match status" value="1"/>
</dbReference>
<feature type="compositionally biased region" description="Basic and acidic residues" evidence="4">
    <location>
        <begin position="1026"/>
        <end position="1043"/>
    </location>
</feature>
<evidence type="ECO:0000256" key="3">
    <source>
        <dbReference type="PROSITE-ProRule" id="PRU01091"/>
    </source>
</evidence>
<dbReference type="PANTHER" id="PTHR47691:SF3">
    <property type="entry name" value="HTH-TYPE TRANSCRIPTIONAL REGULATOR RV0890C-RELATED"/>
    <property type="match status" value="1"/>
</dbReference>
<dbReference type="InterPro" id="IPR011990">
    <property type="entry name" value="TPR-like_helical_dom_sf"/>
</dbReference>
<dbReference type="Gene3D" id="1.25.40.10">
    <property type="entry name" value="Tetratricopeptide repeat domain"/>
    <property type="match status" value="3"/>
</dbReference>
<dbReference type="InterPro" id="IPR027417">
    <property type="entry name" value="P-loop_NTPase"/>
</dbReference>
<dbReference type="CDD" id="cd15831">
    <property type="entry name" value="BTAD"/>
    <property type="match status" value="1"/>
</dbReference>
<evidence type="ECO:0000313" key="6">
    <source>
        <dbReference type="EMBL" id="MFF5292614.1"/>
    </source>
</evidence>
<comment type="caution">
    <text evidence="6">The sequence shown here is derived from an EMBL/GenBank/DDBJ whole genome shotgun (WGS) entry which is preliminary data.</text>
</comment>
<reference evidence="6 7" key="1">
    <citation type="submission" date="2024-10" db="EMBL/GenBank/DDBJ databases">
        <title>The Natural Products Discovery Center: Release of the First 8490 Sequenced Strains for Exploring Actinobacteria Biosynthetic Diversity.</title>
        <authorList>
            <person name="Kalkreuter E."/>
            <person name="Kautsar S.A."/>
            <person name="Yang D."/>
            <person name="Bader C.D."/>
            <person name="Teijaro C.N."/>
            <person name="Fluegel L."/>
            <person name="Davis C.M."/>
            <person name="Simpson J.R."/>
            <person name="Lauterbach L."/>
            <person name="Steele A.D."/>
            <person name="Gui C."/>
            <person name="Meng S."/>
            <person name="Li G."/>
            <person name="Viehrig K."/>
            <person name="Ye F."/>
            <person name="Su P."/>
            <person name="Kiefer A.F."/>
            <person name="Nichols A."/>
            <person name="Cepeda A.J."/>
            <person name="Yan W."/>
            <person name="Fan B."/>
            <person name="Jiang Y."/>
            <person name="Adhikari A."/>
            <person name="Zheng C.-J."/>
            <person name="Schuster L."/>
            <person name="Cowan T.M."/>
            <person name="Smanski M.J."/>
            <person name="Chevrette M.G."/>
            <person name="De Carvalho L.P.S."/>
            <person name="Shen B."/>
        </authorList>
    </citation>
    <scope>NUCLEOTIDE SEQUENCE [LARGE SCALE GENOMIC DNA]</scope>
    <source>
        <strain evidence="6 7">NPDC000087</strain>
    </source>
</reference>
<feature type="domain" description="OmpR/PhoB-type" evidence="5">
    <location>
        <begin position="1"/>
        <end position="90"/>
    </location>
</feature>
<evidence type="ECO:0000313" key="7">
    <source>
        <dbReference type="Proteomes" id="UP001602245"/>
    </source>
</evidence>